<proteinExistence type="inferred from homology"/>
<keyword evidence="3" id="KW-1003">Cell membrane</keyword>
<dbReference type="InterPro" id="IPR045324">
    <property type="entry name" value="Small_multidrug_res"/>
</dbReference>
<evidence type="ECO:0000256" key="8">
    <source>
        <dbReference type="SAM" id="Phobius"/>
    </source>
</evidence>
<dbReference type="GO" id="GO:0005886">
    <property type="term" value="C:plasma membrane"/>
    <property type="evidence" value="ECO:0007669"/>
    <property type="project" value="UniProtKB-SubCell"/>
</dbReference>
<comment type="caution">
    <text evidence="9">The sequence shown here is derived from an EMBL/GenBank/DDBJ whole genome shotgun (WGS) entry which is preliminary data.</text>
</comment>
<organism evidence="9 10">
    <name type="scientific">Candidatus Pseudogracilibacillus intestinigallinarum</name>
    <dbReference type="NCBI Taxonomy" id="2838742"/>
    <lineage>
        <taxon>Bacteria</taxon>
        <taxon>Bacillati</taxon>
        <taxon>Bacillota</taxon>
        <taxon>Bacilli</taxon>
        <taxon>Bacillales</taxon>
        <taxon>Bacillaceae</taxon>
        <taxon>Pseudogracilibacillus</taxon>
    </lineage>
</organism>
<dbReference type="AlphaFoldDB" id="A0A9D1PK26"/>
<evidence type="ECO:0000256" key="4">
    <source>
        <dbReference type="ARBA" id="ARBA00022692"/>
    </source>
</evidence>
<keyword evidence="5 8" id="KW-1133">Transmembrane helix</keyword>
<name>A0A9D1PK26_9BACI</name>
<dbReference type="InterPro" id="IPR000390">
    <property type="entry name" value="Small_drug/metabolite_transptr"/>
</dbReference>
<reference evidence="9" key="1">
    <citation type="journal article" date="2021" name="PeerJ">
        <title>Extensive microbial diversity within the chicken gut microbiome revealed by metagenomics and culture.</title>
        <authorList>
            <person name="Gilroy R."/>
            <person name="Ravi A."/>
            <person name="Getino M."/>
            <person name="Pursley I."/>
            <person name="Horton D.L."/>
            <person name="Alikhan N.F."/>
            <person name="Baker D."/>
            <person name="Gharbi K."/>
            <person name="Hall N."/>
            <person name="Watson M."/>
            <person name="Adriaenssens E.M."/>
            <person name="Foster-Nyarko E."/>
            <person name="Jarju S."/>
            <person name="Secka A."/>
            <person name="Antonio M."/>
            <person name="Oren A."/>
            <person name="Chaudhuri R.R."/>
            <person name="La Ragione R."/>
            <person name="Hildebrand F."/>
            <person name="Pallen M.J."/>
        </authorList>
    </citation>
    <scope>NUCLEOTIDE SEQUENCE</scope>
    <source>
        <strain evidence="9">CHK169-2315</strain>
    </source>
</reference>
<keyword evidence="2" id="KW-0813">Transport</keyword>
<dbReference type="GO" id="GO:0022857">
    <property type="term" value="F:transmembrane transporter activity"/>
    <property type="evidence" value="ECO:0007669"/>
    <property type="project" value="InterPro"/>
</dbReference>
<feature type="transmembrane region" description="Helical" evidence="8">
    <location>
        <begin position="34"/>
        <end position="54"/>
    </location>
</feature>
<evidence type="ECO:0000256" key="1">
    <source>
        <dbReference type="ARBA" id="ARBA00004651"/>
    </source>
</evidence>
<evidence type="ECO:0000256" key="3">
    <source>
        <dbReference type="ARBA" id="ARBA00022475"/>
    </source>
</evidence>
<feature type="transmembrane region" description="Helical" evidence="8">
    <location>
        <begin position="61"/>
        <end position="80"/>
    </location>
</feature>
<dbReference type="InterPro" id="IPR037185">
    <property type="entry name" value="EmrE-like"/>
</dbReference>
<dbReference type="Pfam" id="PF00893">
    <property type="entry name" value="Multi_Drug_Res"/>
    <property type="match status" value="1"/>
</dbReference>
<evidence type="ECO:0000313" key="9">
    <source>
        <dbReference type="EMBL" id="HIV73938.1"/>
    </source>
</evidence>
<keyword evidence="6 8" id="KW-0472">Membrane</keyword>
<evidence type="ECO:0000256" key="2">
    <source>
        <dbReference type="ARBA" id="ARBA00022448"/>
    </source>
</evidence>
<dbReference type="PANTHER" id="PTHR30561:SF1">
    <property type="entry name" value="MULTIDRUG TRANSPORTER EMRE"/>
    <property type="match status" value="1"/>
</dbReference>
<evidence type="ECO:0000256" key="7">
    <source>
        <dbReference type="RuleBase" id="RU003942"/>
    </source>
</evidence>
<protein>
    <submittedName>
        <fullName evidence="9">Multidrug efflux SMR transporter</fullName>
    </submittedName>
</protein>
<evidence type="ECO:0000313" key="10">
    <source>
        <dbReference type="Proteomes" id="UP000823937"/>
    </source>
</evidence>
<evidence type="ECO:0000256" key="5">
    <source>
        <dbReference type="ARBA" id="ARBA00022989"/>
    </source>
</evidence>
<gene>
    <name evidence="9" type="ORF">H9895_02530</name>
</gene>
<evidence type="ECO:0000256" key="6">
    <source>
        <dbReference type="ARBA" id="ARBA00023136"/>
    </source>
</evidence>
<comment type="similarity">
    <text evidence="7">Belongs to the drug/metabolite transporter (DMT) superfamily. Small multidrug resistance (SMR) (TC 2.A.7.1) family.</text>
</comment>
<reference evidence="9" key="2">
    <citation type="submission" date="2021-04" db="EMBL/GenBank/DDBJ databases">
        <authorList>
            <person name="Gilroy R."/>
        </authorList>
    </citation>
    <scope>NUCLEOTIDE SEQUENCE</scope>
    <source>
        <strain evidence="9">CHK169-2315</strain>
    </source>
</reference>
<dbReference type="PANTHER" id="PTHR30561">
    <property type="entry name" value="SMR FAMILY PROTON-DEPENDENT DRUG EFFLUX TRANSPORTER SUGE"/>
    <property type="match status" value="1"/>
</dbReference>
<keyword evidence="4 7" id="KW-0812">Transmembrane</keyword>
<dbReference type="Gene3D" id="1.10.3730.20">
    <property type="match status" value="1"/>
</dbReference>
<feature type="transmembrane region" description="Helical" evidence="8">
    <location>
        <begin position="86"/>
        <end position="102"/>
    </location>
</feature>
<dbReference type="SUPFAM" id="SSF103481">
    <property type="entry name" value="Multidrug resistance efflux transporter EmrE"/>
    <property type="match status" value="1"/>
</dbReference>
<comment type="subcellular location">
    <subcellularLocation>
        <location evidence="1 7">Cell membrane</location>
        <topology evidence="1 7">Multi-pass membrane protein</topology>
    </subcellularLocation>
</comment>
<dbReference type="EMBL" id="DXHX01000035">
    <property type="protein sequence ID" value="HIV73938.1"/>
    <property type="molecule type" value="Genomic_DNA"/>
</dbReference>
<dbReference type="Proteomes" id="UP000823937">
    <property type="component" value="Unassembled WGS sequence"/>
</dbReference>
<accession>A0A9D1PK26</accession>
<sequence length="104" mass="11471">MLMGFFYLTSAIISEVFGSTMMKMSTMTHNKLPILGIVIGYILSFYLLSLTLVSIPLSFSYAVWSGVGTALTAIVGFFLFKEPFNWKIAGSIGLLIFGIVLMRL</sequence>